<evidence type="ECO:0000313" key="2">
    <source>
        <dbReference type="Proteomes" id="UP001596052"/>
    </source>
</evidence>
<dbReference type="EMBL" id="JBHSMQ010000009">
    <property type="protein sequence ID" value="MFC5457233.1"/>
    <property type="molecule type" value="Genomic_DNA"/>
</dbReference>
<reference evidence="2" key="1">
    <citation type="journal article" date="2019" name="Int. J. Syst. Evol. Microbiol.">
        <title>The Global Catalogue of Microorganisms (GCM) 10K type strain sequencing project: providing services to taxonomists for standard genome sequencing and annotation.</title>
        <authorList>
            <consortium name="The Broad Institute Genomics Platform"/>
            <consortium name="The Broad Institute Genome Sequencing Center for Infectious Disease"/>
            <person name="Wu L."/>
            <person name="Ma J."/>
        </authorList>
    </citation>
    <scope>NUCLEOTIDE SEQUENCE [LARGE SCALE GENOMIC DNA]</scope>
    <source>
        <strain evidence="2">CGMCC 4.1469</strain>
    </source>
</reference>
<protein>
    <submittedName>
        <fullName evidence="1">Uncharacterized protein</fullName>
    </submittedName>
</protein>
<name>A0ABW0KUR9_9BACT</name>
<sequence>MIVPSHLNQWADAMKTSPETSQILQNLQDEACIDPATEEEFWRRVESAGTPTDSSAAWKAARNSIWQSPSLNRKRNLVAAGHFDRLVRFTLPTKLPDMFPALDLASTGLTRAALDSATSTQIQELLDEAATSASVDFQLLVWVTEQSPALDAVRATASDLMDRLGLKAHYAQITGGGCCVEIQYDRSSLPSTVSLHVPSALDGIDNDQFRPRNPCSVAFGATEPLTSGSGPGFPEAVHESCSVMNFDVKLLSP</sequence>
<evidence type="ECO:0000313" key="1">
    <source>
        <dbReference type="EMBL" id="MFC5457233.1"/>
    </source>
</evidence>
<dbReference type="RefSeq" id="WP_377170306.1">
    <property type="nucleotide sequence ID" value="NZ_JBHSMQ010000009.1"/>
</dbReference>
<dbReference type="Proteomes" id="UP001596052">
    <property type="component" value="Unassembled WGS sequence"/>
</dbReference>
<organism evidence="1 2">
    <name type="scientific">Prosthecobacter fluviatilis</name>
    <dbReference type="NCBI Taxonomy" id="445931"/>
    <lineage>
        <taxon>Bacteria</taxon>
        <taxon>Pseudomonadati</taxon>
        <taxon>Verrucomicrobiota</taxon>
        <taxon>Verrucomicrobiia</taxon>
        <taxon>Verrucomicrobiales</taxon>
        <taxon>Verrucomicrobiaceae</taxon>
        <taxon>Prosthecobacter</taxon>
    </lineage>
</organism>
<proteinExistence type="predicted"/>
<accession>A0ABW0KUR9</accession>
<comment type="caution">
    <text evidence="1">The sequence shown here is derived from an EMBL/GenBank/DDBJ whole genome shotgun (WGS) entry which is preliminary data.</text>
</comment>
<gene>
    <name evidence="1" type="ORF">ACFQDI_20360</name>
</gene>
<keyword evidence="2" id="KW-1185">Reference proteome</keyword>